<proteinExistence type="predicted"/>
<dbReference type="Proteomes" id="UP000033633">
    <property type="component" value="Unassembled WGS sequence"/>
</dbReference>
<comment type="caution">
    <text evidence="1">The sequence shown here is derived from an EMBL/GenBank/DDBJ whole genome shotgun (WGS) entry which is preliminary data.</text>
</comment>
<dbReference type="PATRIC" id="fig|265726.11.peg.2352"/>
<sequence>MECLICQFAIYWNFQSLVAAPLITSAKKNVLQEHILPLFEAEQSDHYVIGTISAGQGQIIIK</sequence>
<dbReference type="EMBL" id="JWYV01000002">
    <property type="protein sequence ID" value="KKD01108.1"/>
    <property type="molecule type" value="Genomic_DNA"/>
</dbReference>
<evidence type="ECO:0000313" key="1">
    <source>
        <dbReference type="EMBL" id="KKD01108.1"/>
    </source>
</evidence>
<accession>A0A0F5VGC9</accession>
<reference evidence="1 2" key="1">
    <citation type="submission" date="2014-12" db="EMBL/GenBank/DDBJ databases">
        <title>Mercury Reductase activity and rhizosphere competence traits in the genome of root associated Photobacterium halotolerans MELD1.</title>
        <authorList>
            <person name="Mathew D.C."/>
            <person name="Huang C.-C."/>
        </authorList>
    </citation>
    <scope>NUCLEOTIDE SEQUENCE [LARGE SCALE GENOMIC DNA]</scope>
    <source>
        <strain evidence="1 2">MELD1</strain>
    </source>
</reference>
<dbReference type="AlphaFoldDB" id="A0A0F5VGC9"/>
<evidence type="ECO:0000313" key="2">
    <source>
        <dbReference type="Proteomes" id="UP000033633"/>
    </source>
</evidence>
<gene>
    <name evidence="1" type="ORF">KY46_04930</name>
</gene>
<protein>
    <submittedName>
        <fullName evidence="1">Uncharacterized protein</fullName>
    </submittedName>
</protein>
<keyword evidence="2" id="KW-1185">Reference proteome</keyword>
<name>A0A0F5VGC9_9GAMM</name>
<organism evidence="1 2">
    <name type="scientific">Photobacterium halotolerans</name>
    <dbReference type="NCBI Taxonomy" id="265726"/>
    <lineage>
        <taxon>Bacteria</taxon>
        <taxon>Pseudomonadati</taxon>
        <taxon>Pseudomonadota</taxon>
        <taxon>Gammaproteobacteria</taxon>
        <taxon>Vibrionales</taxon>
        <taxon>Vibrionaceae</taxon>
        <taxon>Photobacterium</taxon>
    </lineage>
</organism>